<evidence type="ECO:0008006" key="3">
    <source>
        <dbReference type="Google" id="ProtNLM"/>
    </source>
</evidence>
<protein>
    <recommendedName>
        <fullName evidence="3">Cyclin N-terminal domain-containing protein</fullName>
    </recommendedName>
</protein>
<gene>
    <name evidence="1" type="ORF">BJ085DRAFT_36306</name>
</gene>
<name>A0A4P9ZZ82_9FUNG</name>
<dbReference type="Gene3D" id="1.10.472.10">
    <property type="entry name" value="Cyclin-like"/>
    <property type="match status" value="2"/>
</dbReference>
<dbReference type="InterPro" id="IPR048055">
    <property type="entry name" value="Cyclin-Q_first_cyclin_box"/>
</dbReference>
<organism evidence="1 2">
    <name type="scientific">Dimargaris cristalligena</name>
    <dbReference type="NCBI Taxonomy" id="215637"/>
    <lineage>
        <taxon>Eukaryota</taxon>
        <taxon>Fungi</taxon>
        <taxon>Fungi incertae sedis</taxon>
        <taxon>Zoopagomycota</taxon>
        <taxon>Kickxellomycotina</taxon>
        <taxon>Dimargaritomycetes</taxon>
        <taxon>Dimargaritales</taxon>
        <taxon>Dimargaritaceae</taxon>
        <taxon>Dimargaris</taxon>
    </lineage>
</organism>
<sequence>MASASVPNKAVPDDFLLRAATRLTLPSQAFFQAYVYYHRYQRTLATTSQPQPNPGGLPNQETRPQSILLDNHMVILGCILLSGKACEEVRQIKDIINVGHHIINPDTPFLNVGTVFHQLQSTLETIELCLLRILRFDMTTDLPYPWIRYICEGQVEAYPEVQQRVTMNHLMQLTWAFANDCARESSIVLNHTGRAIAAACTATAMLTLRVPTPVLLDKWSKEWGRCSPDALQGIVQKLEQLYSQQLSLDTVEPFNFD</sequence>
<dbReference type="InterPro" id="IPR043198">
    <property type="entry name" value="Cyclin/Ssn8"/>
</dbReference>
<dbReference type="GO" id="GO:0016538">
    <property type="term" value="F:cyclin-dependent protein serine/threonine kinase regulator activity"/>
    <property type="evidence" value="ECO:0007669"/>
    <property type="project" value="InterPro"/>
</dbReference>
<dbReference type="AlphaFoldDB" id="A0A4P9ZZ82"/>
<evidence type="ECO:0000313" key="1">
    <source>
        <dbReference type="EMBL" id="RKP38282.1"/>
    </source>
</evidence>
<accession>A0A4P9ZZ82</accession>
<dbReference type="STRING" id="215637.A0A4P9ZZ82"/>
<dbReference type="CDD" id="cd20534">
    <property type="entry name" value="CYCLIN_CCNM_CCNQ_rpt1"/>
    <property type="match status" value="1"/>
</dbReference>
<dbReference type="Proteomes" id="UP000268162">
    <property type="component" value="Unassembled WGS sequence"/>
</dbReference>
<dbReference type="GO" id="GO:0006357">
    <property type="term" value="P:regulation of transcription by RNA polymerase II"/>
    <property type="evidence" value="ECO:0007669"/>
    <property type="project" value="InterPro"/>
</dbReference>
<proteinExistence type="predicted"/>
<reference evidence="2" key="1">
    <citation type="journal article" date="2018" name="Nat. Microbiol.">
        <title>Leveraging single-cell genomics to expand the fungal tree of life.</title>
        <authorList>
            <person name="Ahrendt S.R."/>
            <person name="Quandt C.A."/>
            <person name="Ciobanu D."/>
            <person name="Clum A."/>
            <person name="Salamov A."/>
            <person name="Andreopoulos B."/>
            <person name="Cheng J.F."/>
            <person name="Woyke T."/>
            <person name="Pelin A."/>
            <person name="Henrissat B."/>
            <person name="Reynolds N.K."/>
            <person name="Benny G.L."/>
            <person name="Smith M.E."/>
            <person name="James T.Y."/>
            <person name="Grigoriev I.V."/>
        </authorList>
    </citation>
    <scope>NUCLEOTIDE SEQUENCE [LARGE SCALE GENOMIC DNA]</scope>
    <source>
        <strain evidence="2">RSA 468</strain>
    </source>
</reference>
<keyword evidence="2" id="KW-1185">Reference proteome</keyword>
<evidence type="ECO:0000313" key="2">
    <source>
        <dbReference type="Proteomes" id="UP000268162"/>
    </source>
</evidence>
<dbReference type="InterPro" id="IPR036915">
    <property type="entry name" value="Cyclin-like_sf"/>
</dbReference>
<dbReference type="PANTHER" id="PTHR10026">
    <property type="entry name" value="CYCLIN"/>
    <property type="match status" value="1"/>
</dbReference>
<dbReference type="SUPFAM" id="SSF47954">
    <property type="entry name" value="Cyclin-like"/>
    <property type="match status" value="2"/>
</dbReference>
<dbReference type="EMBL" id="ML002384">
    <property type="protein sequence ID" value="RKP38282.1"/>
    <property type="molecule type" value="Genomic_DNA"/>
</dbReference>